<evidence type="ECO:0000256" key="1">
    <source>
        <dbReference type="SAM" id="MobiDB-lite"/>
    </source>
</evidence>
<dbReference type="InterPro" id="IPR005151">
    <property type="entry name" value="Tail-specific_protease"/>
</dbReference>
<dbReference type="GO" id="GO:0016787">
    <property type="term" value="F:hydrolase activity"/>
    <property type="evidence" value="ECO:0007669"/>
    <property type="project" value="UniProtKB-KW"/>
</dbReference>
<accession>A0ABV5IZG4</accession>
<feature type="chain" id="PRO_5046948294" evidence="2">
    <location>
        <begin position="38"/>
        <end position="490"/>
    </location>
</feature>
<keyword evidence="2" id="KW-0732">Signal</keyword>
<feature type="region of interest" description="Disordered" evidence="1">
    <location>
        <begin position="353"/>
        <end position="375"/>
    </location>
</feature>
<reference evidence="4 5" key="1">
    <citation type="submission" date="2024-09" db="EMBL/GenBank/DDBJ databases">
        <authorList>
            <person name="Sun Q."/>
            <person name="Mori K."/>
        </authorList>
    </citation>
    <scope>NUCLEOTIDE SEQUENCE [LARGE SCALE GENOMIC DNA]</scope>
    <source>
        <strain evidence="4 5">CCM 3426</strain>
    </source>
</reference>
<dbReference type="InterPro" id="IPR028204">
    <property type="entry name" value="Tricorn_C1"/>
</dbReference>
<organism evidence="4 5">
    <name type="scientific">Nonomuraea spiralis</name>
    <dbReference type="NCBI Taxonomy" id="46182"/>
    <lineage>
        <taxon>Bacteria</taxon>
        <taxon>Bacillati</taxon>
        <taxon>Actinomycetota</taxon>
        <taxon>Actinomycetes</taxon>
        <taxon>Streptosporangiales</taxon>
        <taxon>Streptosporangiaceae</taxon>
        <taxon>Nonomuraea</taxon>
    </lineage>
</organism>
<feature type="domain" description="Tail specific protease" evidence="3">
    <location>
        <begin position="250"/>
        <end position="461"/>
    </location>
</feature>
<proteinExistence type="predicted"/>
<evidence type="ECO:0000313" key="4">
    <source>
        <dbReference type="EMBL" id="MFB9209129.1"/>
    </source>
</evidence>
<dbReference type="EC" id="3.4.-.-" evidence="4"/>
<dbReference type="Proteomes" id="UP001589647">
    <property type="component" value="Unassembled WGS sequence"/>
</dbReference>
<dbReference type="CDD" id="cd07563">
    <property type="entry name" value="Peptidase_S41_IRBP"/>
    <property type="match status" value="1"/>
</dbReference>
<dbReference type="InterPro" id="IPR006311">
    <property type="entry name" value="TAT_signal"/>
</dbReference>
<evidence type="ECO:0000259" key="3">
    <source>
        <dbReference type="SMART" id="SM00245"/>
    </source>
</evidence>
<gene>
    <name evidence="4" type="ORF">ACFFV7_48655</name>
</gene>
<evidence type="ECO:0000313" key="5">
    <source>
        <dbReference type="Proteomes" id="UP001589647"/>
    </source>
</evidence>
<protein>
    <submittedName>
        <fullName evidence="4">S41 family peptidase</fullName>
        <ecNumber evidence="4">3.4.-.-</ecNumber>
    </submittedName>
</protein>
<dbReference type="Gene3D" id="3.30.750.44">
    <property type="match status" value="1"/>
</dbReference>
<dbReference type="Pfam" id="PF03572">
    <property type="entry name" value="Peptidase_S41"/>
    <property type="match status" value="1"/>
</dbReference>
<dbReference type="EMBL" id="JBHMEI010000095">
    <property type="protein sequence ID" value="MFB9209129.1"/>
    <property type="molecule type" value="Genomic_DNA"/>
</dbReference>
<dbReference type="PANTHER" id="PTHR11261">
    <property type="entry name" value="INTERPHOTORECEPTOR RETINOID-BINDING PROTEIN"/>
    <property type="match status" value="1"/>
</dbReference>
<keyword evidence="4" id="KW-0378">Hydrolase</keyword>
<dbReference type="PROSITE" id="PS51318">
    <property type="entry name" value="TAT"/>
    <property type="match status" value="1"/>
</dbReference>
<name>A0ABV5IZG4_9ACTN</name>
<dbReference type="SUPFAM" id="SSF52096">
    <property type="entry name" value="ClpP/crotonase"/>
    <property type="match status" value="1"/>
</dbReference>
<dbReference type="SMART" id="SM00245">
    <property type="entry name" value="TSPc"/>
    <property type="match status" value="1"/>
</dbReference>
<keyword evidence="5" id="KW-1185">Reference proteome</keyword>
<sequence>MNDNRTPANDQRNIERGGTSRRLAAVLAALGIAAAVAAPAAGAASAGRQPLDGFWRADGYGTIFDIGQGRLTTFDTTATSCLRGVLTAKRTAATRDSASFTAPAGGRRISIRTRGPGRAQLRYSGSVGAIELRRLSGLPVACSTPTSDDPVKVFDVFWTTFAENYPFFAAKGVDWRAVRDRYRPRVSSNTGDEELFAVLRDILKELGDAHTALLAGDRQFARPLRPGTRQLDGIPAFLAFNARVQKFIETNATHQPLKQWGRGVIGYADLPDGLGYLRLGAFDGYADGGFEPNAAELDRALDEIFTASRTSGPDRLRGLILDLRVNLGGYDGLGLRLASRLTGRPYVAYAKQARNTPDDPPRFTRPQPVPVRPATAPVYTGPVALLTSGLTISAGETFTQAMTGRTPRPERIGENTQGAFSDFLWRKLPNGWSFALPNERFLTRDRTSYDVTGIPPHLSVPGVLSDEELNGDHDAAFAKAISYLTDQRRR</sequence>
<feature type="signal peptide" evidence="2">
    <location>
        <begin position="1"/>
        <end position="37"/>
    </location>
</feature>
<dbReference type="RefSeq" id="WP_229824740.1">
    <property type="nucleotide sequence ID" value="NZ_BMRC01000022.1"/>
</dbReference>
<evidence type="ECO:0000256" key="2">
    <source>
        <dbReference type="SAM" id="SignalP"/>
    </source>
</evidence>
<dbReference type="PANTHER" id="PTHR11261:SF3">
    <property type="entry name" value="RETINOL-BINDING PROTEIN 3"/>
    <property type="match status" value="1"/>
</dbReference>
<dbReference type="InterPro" id="IPR029045">
    <property type="entry name" value="ClpP/crotonase-like_dom_sf"/>
</dbReference>
<comment type="caution">
    <text evidence="4">The sequence shown here is derived from an EMBL/GenBank/DDBJ whole genome shotgun (WGS) entry which is preliminary data.</text>
</comment>
<dbReference type="Pfam" id="PF14684">
    <property type="entry name" value="Tricorn_C1"/>
    <property type="match status" value="1"/>
</dbReference>
<dbReference type="Gene3D" id="3.90.226.10">
    <property type="entry name" value="2-enoyl-CoA Hydratase, Chain A, domain 1"/>
    <property type="match status" value="1"/>
</dbReference>